<feature type="compositionally biased region" description="Low complexity" evidence="1">
    <location>
        <begin position="147"/>
        <end position="157"/>
    </location>
</feature>
<name>A0A9P7BX48_RHIOR</name>
<comment type="caution">
    <text evidence="3">The sequence shown here is derived from an EMBL/GenBank/DDBJ whole genome shotgun (WGS) entry which is preliminary data.</text>
</comment>
<dbReference type="PROSITE" id="PS50888">
    <property type="entry name" value="BHLH"/>
    <property type="match status" value="1"/>
</dbReference>
<accession>A0A9P7BX48</accession>
<feature type="compositionally biased region" description="Polar residues" evidence="1">
    <location>
        <begin position="444"/>
        <end position="453"/>
    </location>
</feature>
<feature type="domain" description="BHLH" evidence="2">
    <location>
        <begin position="172"/>
        <end position="249"/>
    </location>
</feature>
<keyword evidence="4" id="KW-1185">Reference proteome</keyword>
<dbReference type="Pfam" id="PF00010">
    <property type="entry name" value="HLH"/>
    <property type="match status" value="1"/>
</dbReference>
<dbReference type="SUPFAM" id="SSF47459">
    <property type="entry name" value="HLH, helix-loop-helix DNA-binding domain"/>
    <property type="match status" value="1"/>
</dbReference>
<gene>
    <name evidence="3" type="ORF">G6F64_001596</name>
</gene>
<reference evidence="3" key="1">
    <citation type="journal article" date="2020" name="Microb. Genom.">
        <title>Genetic diversity of clinical and environmental Mucorales isolates obtained from an investigation of mucormycosis cases among solid organ transplant recipients.</title>
        <authorList>
            <person name="Nguyen M.H."/>
            <person name="Kaul D."/>
            <person name="Muto C."/>
            <person name="Cheng S.J."/>
            <person name="Richter R.A."/>
            <person name="Bruno V.M."/>
            <person name="Liu G."/>
            <person name="Beyhan S."/>
            <person name="Sundermann A.J."/>
            <person name="Mounaud S."/>
            <person name="Pasculle A.W."/>
            <person name="Nierman W.C."/>
            <person name="Driscoll E."/>
            <person name="Cumbie R."/>
            <person name="Clancy C.J."/>
            <person name="Dupont C.L."/>
        </authorList>
    </citation>
    <scope>NUCLEOTIDE SEQUENCE</scope>
    <source>
        <strain evidence="3">GL11</strain>
    </source>
</reference>
<dbReference type="AlphaFoldDB" id="A0A9P7BX48"/>
<feature type="region of interest" description="Disordered" evidence="1">
    <location>
        <begin position="410"/>
        <end position="472"/>
    </location>
</feature>
<dbReference type="GO" id="GO:0046983">
    <property type="term" value="F:protein dimerization activity"/>
    <property type="evidence" value="ECO:0007669"/>
    <property type="project" value="InterPro"/>
</dbReference>
<organism evidence="3 4">
    <name type="scientific">Rhizopus oryzae</name>
    <name type="common">Mucormycosis agent</name>
    <name type="synonym">Rhizopus arrhizus var. delemar</name>
    <dbReference type="NCBI Taxonomy" id="64495"/>
    <lineage>
        <taxon>Eukaryota</taxon>
        <taxon>Fungi</taxon>
        <taxon>Fungi incertae sedis</taxon>
        <taxon>Mucoromycota</taxon>
        <taxon>Mucoromycotina</taxon>
        <taxon>Mucoromycetes</taxon>
        <taxon>Mucorales</taxon>
        <taxon>Mucorineae</taxon>
        <taxon>Rhizopodaceae</taxon>
        <taxon>Rhizopus</taxon>
    </lineage>
</organism>
<feature type="region of interest" description="Disordered" evidence="1">
    <location>
        <begin position="134"/>
        <end position="183"/>
    </location>
</feature>
<feature type="compositionally biased region" description="Basic and acidic residues" evidence="1">
    <location>
        <begin position="169"/>
        <end position="179"/>
    </location>
</feature>
<feature type="compositionally biased region" description="Basic residues" evidence="1">
    <location>
        <begin position="421"/>
        <end position="434"/>
    </location>
</feature>
<evidence type="ECO:0000256" key="1">
    <source>
        <dbReference type="SAM" id="MobiDB-lite"/>
    </source>
</evidence>
<dbReference type="InterPro" id="IPR011598">
    <property type="entry name" value="bHLH_dom"/>
</dbReference>
<evidence type="ECO:0000313" key="3">
    <source>
        <dbReference type="EMBL" id="KAG1314283.1"/>
    </source>
</evidence>
<protein>
    <recommendedName>
        <fullName evidence="2">BHLH domain-containing protein</fullName>
    </recommendedName>
</protein>
<evidence type="ECO:0000259" key="2">
    <source>
        <dbReference type="PROSITE" id="PS50888"/>
    </source>
</evidence>
<dbReference type="Gene3D" id="4.10.280.10">
    <property type="entry name" value="Helix-loop-helix DNA-binding domain"/>
    <property type="match status" value="1"/>
</dbReference>
<sequence>MQNPETQEIRLENTAVEKYFVTRRLPSLATISHSTEDEHVRTKLSNMSFKDHHPLLKRVIDPSEQYQQRRHSIASVIEPEYLNNGVIHTPSSAPSTPPHYQYQSSSCYFLPEDTARRNSLMARQDSGHRITELILNEEENNGRRRASTSSISSSSSSLHDTNLKGRYARSPELRTSHKLAERRRRQEMKDLFDELQKTLPVDKSLKTNGQNSIYNENGQLTYDPMEDVMSTIDDPDIVLETLVNYSSYMKNKPLEKQPTESKKSATSKPVKVASKRINADYSISQRTTFIDCMIELPVGQRYAAVVGRELGVKERTAQNTGYPNHFTEEHKAHVLDLVDDDPQVTVCDVIESLTKSFEDFSFTKLAIHKHMSETYNLKSERAVVKLPQTRAASHTIIGSISTKGVIHIALRKPPSPPAKDSKKRARDNKDKKRAATAVEKEADTTTSDYSQKSPPKGITSAHYTKFINKDRL</sequence>
<dbReference type="Proteomes" id="UP000716291">
    <property type="component" value="Unassembled WGS sequence"/>
</dbReference>
<evidence type="ECO:0000313" key="4">
    <source>
        <dbReference type="Proteomes" id="UP000716291"/>
    </source>
</evidence>
<proteinExistence type="predicted"/>
<dbReference type="EMBL" id="JAANQT010000126">
    <property type="protein sequence ID" value="KAG1314283.1"/>
    <property type="molecule type" value="Genomic_DNA"/>
</dbReference>
<dbReference type="InterPro" id="IPR036638">
    <property type="entry name" value="HLH_DNA-bd_sf"/>
</dbReference>